<sequence>MNDILFFISSILAAIGGTGLFTFLFTRSKYQVDVLQAKENAETTAIENDIRLSGHYKEILDDLKNRYETRYIEFENLMNRKISLLEEELKLKDRKIKLQQQEIIELKRENRILKDNAKANLT</sequence>
<dbReference type="RefSeq" id="WP_031457097.1">
    <property type="nucleotide sequence ID" value="NZ_CAIJDO010000130.1"/>
</dbReference>
<keyword evidence="2" id="KW-1133">Transmembrane helix</keyword>
<feature type="coiled-coil region" evidence="1">
    <location>
        <begin position="82"/>
        <end position="116"/>
    </location>
</feature>
<keyword evidence="1" id="KW-0175">Coiled coil</keyword>
<protein>
    <submittedName>
        <fullName evidence="3">Uncharacterized protein</fullName>
    </submittedName>
</protein>
<evidence type="ECO:0000313" key="3">
    <source>
        <dbReference type="EMBL" id="CAD0004456.1"/>
    </source>
</evidence>
<name>A0A6V6YYH1_9FLAO</name>
<keyword evidence="2" id="KW-0472">Membrane</keyword>
<organism evidence="3 4">
    <name type="scientific">Flavobacterium chungangense</name>
    <dbReference type="NCBI Taxonomy" id="554283"/>
    <lineage>
        <taxon>Bacteria</taxon>
        <taxon>Pseudomonadati</taxon>
        <taxon>Bacteroidota</taxon>
        <taxon>Flavobacteriia</taxon>
        <taxon>Flavobacteriales</taxon>
        <taxon>Flavobacteriaceae</taxon>
        <taxon>Flavobacterium</taxon>
    </lineage>
</organism>
<dbReference type="AlphaFoldDB" id="A0A6V6YYH1"/>
<gene>
    <name evidence="3" type="ORF">FLACHUCJ7_01870</name>
</gene>
<keyword evidence="4" id="KW-1185">Reference proteome</keyword>
<comment type="caution">
    <text evidence="3">The sequence shown here is derived from an EMBL/GenBank/DDBJ whole genome shotgun (WGS) entry which is preliminary data.</text>
</comment>
<evidence type="ECO:0000313" key="4">
    <source>
        <dbReference type="Proteomes" id="UP000556700"/>
    </source>
</evidence>
<keyword evidence="2" id="KW-0812">Transmembrane</keyword>
<dbReference type="Proteomes" id="UP000556700">
    <property type="component" value="Unassembled WGS sequence"/>
</dbReference>
<feature type="transmembrane region" description="Helical" evidence="2">
    <location>
        <begin position="6"/>
        <end position="26"/>
    </location>
</feature>
<accession>A0A6V6YYH1</accession>
<reference evidence="3 4" key="1">
    <citation type="submission" date="2020-06" db="EMBL/GenBank/DDBJ databases">
        <authorList>
            <person name="Criscuolo A."/>
        </authorList>
    </citation>
    <scope>NUCLEOTIDE SEQUENCE [LARGE SCALE GENOMIC DNA]</scope>
    <source>
        <strain evidence="4">CIP 110025</strain>
    </source>
</reference>
<evidence type="ECO:0000256" key="1">
    <source>
        <dbReference type="SAM" id="Coils"/>
    </source>
</evidence>
<proteinExistence type="predicted"/>
<dbReference type="EMBL" id="CAIJDO010000130">
    <property type="protein sequence ID" value="CAD0004456.1"/>
    <property type="molecule type" value="Genomic_DNA"/>
</dbReference>
<evidence type="ECO:0000256" key="2">
    <source>
        <dbReference type="SAM" id="Phobius"/>
    </source>
</evidence>